<proteinExistence type="predicted"/>
<evidence type="ECO:0000313" key="1">
    <source>
        <dbReference type="EMBL" id="KOF65682.1"/>
    </source>
</evidence>
<reference evidence="1" key="1">
    <citation type="submission" date="2015-07" db="EMBL/GenBank/DDBJ databases">
        <title>MeaNS - Measles Nucleotide Surveillance Program.</title>
        <authorList>
            <person name="Tran T."/>
            <person name="Druce J."/>
        </authorList>
    </citation>
    <scope>NUCLEOTIDE SEQUENCE</scope>
    <source>
        <strain evidence="1">UCB-OBI-ISO-001</strain>
        <tissue evidence="1">Gonad</tissue>
    </source>
</reference>
<name>A0A0L8FM03_OCTBM</name>
<dbReference type="OrthoDB" id="1917606at2759"/>
<dbReference type="AlphaFoldDB" id="A0A0L8FM03"/>
<sequence>MYRIKIFAYRDSSRIAFLENKESGIGGTIDVQRFNPRRSVIAKISETSINRAIAEAESLFDF</sequence>
<gene>
    <name evidence="1" type="ORF">OCBIM_22014622mg</name>
</gene>
<dbReference type="EMBL" id="KQ429014">
    <property type="protein sequence ID" value="KOF65682.1"/>
    <property type="molecule type" value="Genomic_DNA"/>
</dbReference>
<organism evidence="1">
    <name type="scientific">Octopus bimaculoides</name>
    <name type="common">California two-spotted octopus</name>
    <dbReference type="NCBI Taxonomy" id="37653"/>
    <lineage>
        <taxon>Eukaryota</taxon>
        <taxon>Metazoa</taxon>
        <taxon>Spiralia</taxon>
        <taxon>Lophotrochozoa</taxon>
        <taxon>Mollusca</taxon>
        <taxon>Cephalopoda</taxon>
        <taxon>Coleoidea</taxon>
        <taxon>Octopodiformes</taxon>
        <taxon>Octopoda</taxon>
        <taxon>Incirrata</taxon>
        <taxon>Octopodidae</taxon>
        <taxon>Octopus</taxon>
    </lineage>
</organism>
<accession>A0A0L8FM03</accession>
<protein>
    <submittedName>
        <fullName evidence="1">Uncharacterized protein</fullName>
    </submittedName>
</protein>